<dbReference type="AlphaFoldDB" id="A0A0W8FML3"/>
<dbReference type="GO" id="GO:0003677">
    <property type="term" value="F:DNA binding"/>
    <property type="evidence" value="ECO:0007669"/>
    <property type="project" value="InterPro"/>
</dbReference>
<protein>
    <submittedName>
        <fullName evidence="3">Response regulator</fullName>
    </submittedName>
</protein>
<accession>A0A0W8FML3</accession>
<dbReference type="SMART" id="SM00850">
    <property type="entry name" value="LytTR"/>
    <property type="match status" value="1"/>
</dbReference>
<evidence type="ECO:0000259" key="2">
    <source>
        <dbReference type="PROSITE" id="PS50930"/>
    </source>
</evidence>
<dbReference type="Pfam" id="PF00072">
    <property type="entry name" value="Response_reg"/>
    <property type="match status" value="1"/>
</dbReference>
<dbReference type="Gene3D" id="2.40.50.1020">
    <property type="entry name" value="LytTr DNA-binding domain"/>
    <property type="match status" value="1"/>
</dbReference>
<gene>
    <name evidence="3" type="ORF">ASZ90_008121</name>
</gene>
<dbReference type="GO" id="GO:0000156">
    <property type="term" value="F:phosphorelay response regulator activity"/>
    <property type="evidence" value="ECO:0007669"/>
    <property type="project" value="InterPro"/>
</dbReference>
<organism evidence="3">
    <name type="scientific">hydrocarbon metagenome</name>
    <dbReference type="NCBI Taxonomy" id="938273"/>
    <lineage>
        <taxon>unclassified sequences</taxon>
        <taxon>metagenomes</taxon>
        <taxon>ecological metagenomes</taxon>
    </lineage>
</organism>
<dbReference type="Pfam" id="PF04397">
    <property type="entry name" value="LytTR"/>
    <property type="match status" value="1"/>
</dbReference>
<proteinExistence type="predicted"/>
<reference evidence="3" key="1">
    <citation type="journal article" date="2015" name="Proc. Natl. Acad. Sci. U.S.A.">
        <title>Networks of energetic and metabolic interactions define dynamics in microbial communities.</title>
        <authorList>
            <person name="Embree M."/>
            <person name="Liu J.K."/>
            <person name="Al-Bassam M.M."/>
            <person name="Zengler K."/>
        </authorList>
    </citation>
    <scope>NUCLEOTIDE SEQUENCE</scope>
</reference>
<dbReference type="SMART" id="SM00448">
    <property type="entry name" value="REC"/>
    <property type="match status" value="1"/>
</dbReference>
<dbReference type="PANTHER" id="PTHR37299:SF1">
    <property type="entry name" value="STAGE 0 SPORULATION PROTEIN A HOMOLOG"/>
    <property type="match status" value="1"/>
</dbReference>
<dbReference type="PROSITE" id="PS50930">
    <property type="entry name" value="HTH_LYTTR"/>
    <property type="match status" value="1"/>
</dbReference>
<dbReference type="EMBL" id="LNQE01000986">
    <property type="protein sequence ID" value="KUG22103.1"/>
    <property type="molecule type" value="Genomic_DNA"/>
</dbReference>
<feature type="domain" description="Response regulatory" evidence="1">
    <location>
        <begin position="4"/>
        <end position="116"/>
    </location>
</feature>
<dbReference type="Gene3D" id="3.40.50.2300">
    <property type="match status" value="1"/>
</dbReference>
<dbReference type="InterPro" id="IPR011006">
    <property type="entry name" value="CheY-like_superfamily"/>
</dbReference>
<evidence type="ECO:0000259" key="1">
    <source>
        <dbReference type="PROSITE" id="PS50110"/>
    </source>
</evidence>
<dbReference type="PANTHER" id="PTHR37299">
    <property type="entry name" value="TRANSCRIPTIONAL REGULATOR-RELATED"/>
    <property type="match status" value="1"/>
</dbReference>
<dbReference type="InterPro" id="IPR001789">
    <property type="entry name" value="Sig_transdc_resp-reg_receiver"/>
</dbReference>
<name>A0A0W8FML3_9ZZZZ</name>
<feature type="domain" description="HTH LytTR-type" evidence="2">
    <location>
        <begin position="153"/>
        <end position="255"/>
    </location>
</feature>
<dbReference type="InterPro" id="IPR046947">
    <property type="entry name" value="LytR-like"/>
</dbReference>
<evidence type="ECO:0000313" key="3">
    <source>
        <dbReference type="EMBL" id="KUG22103.1"/>
    </source>
</evidence>
<dbReference type="SUPFAM" id="SSF52172">
    <property type="entry name" value="CheY-like"/>
    <property type="match status" value="1"/>
</dbReference>
<dbReference type="InterPro" id="IPR007492">
    <property type="entry name" value="LytTR_DNA-bd_dom"/>
</dbReference>
<comment type="caution">
    <text evidence="3">The sequence shown here is derived from an EMBL/GenBank/DDBJ whole genome shotgun (WGS) entry which is preliminary data.</text>
</comment>
<dbReference type="PROSITE" id="PS50110">
    <property type="entry name" value="RESPONSE_REGULATORY"/>
    <property type="match status" value="1"/>
</dbReference>
<sequence length="255" mass="29170">MNYKAIIVDDEKELRTYLKKMLAETWPQLEICGDAANGKEALKMVDAFAPHIVFLDIKMPGLSGLDVAKNIAGICRIVFITAFDQYAVEAFEREAVDYLIKPVTKERLVQTINRLKKQLQSSPEPPTDLARIITEALGSFQGNTHANRYLQWIKTQRKDSIRLVPVEEIDYFQAGDKYTLLKTAQGEALIKKSIKELTQELDPQKFWQIHRGTIVNVSRIENVGRSLTGRGVLKLKNRSDTFTVSRQYLHLFKQM</sequence>